<evidence type="ECO:0000313" key="11">
    <source>
        <dbReference type="EMBL" id="KRM13050.1"/>
    </source>
</evidence>
<feature type="binding site" evidence="6">
    <location>
        <begin position="85"/>
        <end position="86"/>
    </location>
    <ligand>
        <name>substrate</name>
    </ligand>
</feature>
<reference evidence="11 12" key="1">
    <citation type="journal article" date="2015" name="Genome Announc.">
        <title>Expanding the biotechnology potential of lactobacilli through comparative genomics of 213 strains and associated genera.</title>
        <authorList>
            <person name="Sun Z."/>
            <person name="Harris H.M."/>
            <person name="McCann A."/>
            <person name="Guo C."/>
            <person name="Argimon S."/>
            <person name="Zhang W."/>
            <person name="Yang X."/>
            <person name="Jeffery I.B."/>
            <person name="Cooney J.C."/>
            <person name="Kagawa T.F."/>
            <person name="Liu W."/>
            <person name="Song Y."/>
            <person name="Salvetti E."/>
            <person name="Wrobel A."/>
            <person name="Rasinkangas P."/>
            <person name="Parkhill J."/>
            <person name="Rea M.C."/>
            <person name="O'Sullivan O."/>
            <person name="Ritari J."/>
            <person name="Douillard F.P."/>
            <person name="Paul Ross R."/>
            <person name="Yang R."/>
            <person name="Briner A.E."/>
            <person name="Felis G.E."/>
            <person name="de Vos W.M."/>
            <person name="Barrangou R."/>
            <person name="Klaenhammer T.R."/>
            <person name="Caufield P.W."/>
            <person name="Cui Y."/>
            <person name="Zhang H."/>
            <person name="O'Toole P.W."/>
        </authorList>
    </citation>
    <scope>NUCLEOTIDE SEQUENCE [LARGE SCALE GENOMIC DNA]</scope>
    <source>
        <strain evidence="11 12">DSM 5007</strain>
    </source>
</reference>
<dbReference type="InterPro" id="IPR027474">
    <property type="entry name" value="L-asparaginase_N"/>
</dbReference>
<dbReference type="eggNOG" id="COG0252">
    <property type="taxonomic scope" value="Bacteria"/>
</dbReference>
<dbReference type="GO" id="GO:0004067">
    <property type="term" value="F:asparaginase activity"/>
    <property type="evidence" value="ECO:0007669"/>
    <property type="project" value="UniProtKB-UniRule"/>
</dbReference>
<dbReference type="InterPro" id="IPR027473">
    <property type="entry name" value="L-asparaginase_C"/>
</dbReference>
<accession>A0A0R1W5Z5</accession>
<dbReference type="InterPro" id="IPR006034">
    <property type="entry name" value="Asparaginase/glutaminase-like"/>
</dbReference>
<feature type="domain" description="Asparaginase/glutaminase C-terminal" evidence="10">
    <location>
        <begin position="206"/>
        <end position="317"/>
    </location>
</feature>
<dbReference type="EC" id="3.5.1.1" evidence="2"/>
<feature type="active site" description="O-isoaspartyl threonine intermediate" evidence="5">
    <location>
        <position position="12"/>
    </location>
</feature>
<dbReference type="PROSITE" id="PS51732">
    <property type="entry name" value="ASN_GLN_ASE_3"/>
    <property type="match status" value="1"/>
</dbReference>
<evidence type="ECO:0000259" key="9">
    <source>
        <dbReference type="Pfam" id="PF00710"/>
    </source>
</evidence>
<evidence type="ECO:0000313" key="12">
    <source>
        <dbReference type="Proteomes" id="UP000051820"/>
    </source>
</evidence>
<dbReference type="PIRSF" id="PIRSF500176">
    <property type="entry name" value="L_ASNase"/>
    <property type="match status" value="1"/>
</dbReference>
<dbReference type="Pfam" id="PF00710">
    <property type="entry name" value="Asparaginase"/>
    <property type="match status" value="1"/>
</dbReference>
<evidence type="ECO:0000256" key="3">
    <source>
        <dbReference type="ARBA" id="ARBA00022801"/>
    </source>
</evidence>
<dbReference type="PANTHER" id="PTHR11707">
    <property type="entry name" value="L-ASPARAGINASE"/>
    <property type="match status" value="1"/>
</dbReference>
<evidence type="ECO:0000256" key="8">
    <source>
        <dbReference type="PROSITE-ProRule" id="PRU10100"/>
    </source>
</evidence>
<comment type="caution">
    <text evidence="11">The sequence shown here is derived from an EMBL/GenBank/DDBJ whole genome shotgun (WGS) entry which is preliminary data.</text>
</comment>
<dbReference type="CDD" id="cd08964">
    <property type="entry name" value="L-asparaginase_II"/>
    <property type="match status" value="1"/>
</dbReference>
<dbReference type="RefSeq" id="WP_010621548.1">
    <property type="nucleotide sequence ID" value="NZ_AZGF01000004.1"/>
</dbReference>
<gene>
    <name evidence="11" type="ORF">FD16_GL001740</name>
</gene>
<dbReference type="PROSITE" id="PS00144">
    <property type="entry name" value="ASN_GLN_ASE_1"/>
    <property type="match status" value="1"/>
</dbReference>
<keyword evidence="3" id="KW-0378">Hydrolase</keyword>
<feature type="domain" description="L-asparaginase N-terminal" evidence="9">
    <location>
        <begin position="3"/>
        <end position="188"/>
    </location>
</feature>
<protein>
    <recommendedName>
        <fullName evidence="2">asparaginase</fullName>
        <ecNumber evidence="2">3.5.1.1</ecNumber>
    </recommendedName>
</protein>
<dbReference type="InterPro" id="IPR040919">
    <property type="entry name" value="Asparaginase_C"/>
</dbReference>
<evidence type="ECO:0000256" key="6">
    <source>
        <dbReference type="PIRSR" id="PIRSR001220-2"/>
    </source>
</evidence>
<sequence>MTKLLIIHTGGTISMHTDENGSVEKSDHNPLLTLIGNQSNGVTIDQEELFNEPSPHMTPAKMLQISNKINAVGQKYDGIVVTHGTDTLEETAYFLDLTTDVACPVAVTGAMRSTDQIGADGISNIRAALTAVLSPLAHGQGVMVVLDQQIHAARYVTKSNTTSLSTFKSPEIGPLGEIIGSSAFFYSNVTRDQTLNIDHLATGFYMFKAYAGMDDSIINLLDITTTHGIVIEGMGAGNLPPKVAEALQRFIDADIPVILVSRCYSGQAVPVYAYDGGGVQLVKHGFIISRYLNGQKALIRLRVGVSAELRGKELADYLRN</sequence>
<dbReference type="FunFam" id="3.40.50.1170:FF:000001">
    <property type="entry name" value="L-asparaginase 2"/>
    <property type="match status" value="1"/>
</dbReference>
<dbReference type="GO" id="GO:0006528">
    <property type="term" value="P:asparagine metabolic process"/>
    <property type="evidence" value="ECO:0007669"/>
    <property type="project" value="InterPro"/>
</dbReference>
<evidence type="ECO:0000256" key="2">
    <source>
        <dbReference type="ARBA" id="ARBA00012920"/>
    </source>
</evidence>
<dbReference type="Gene3D" id="3.40.50.40">
    <property type="match status" value="1"/>
</dbReference>
<dbReference type="SMART" id="SM00870">
    <property type="entry name" value="Asparaginase"/>
    <property type="match status" value="1"/>
</dbReference>
<evidence type="ECO:0000259" key="10">
    <source>
        <dbReference type="Pfam" id="PF17763"/>
    </source>
</evidence>
<dbReference type="STRING" id="1423807.FD16_GL001740"/>
<evidence type="ECO:0000256" key="5">
    <source>
        <dbReference type="PIRSR" id="PIRSR001220-1"/>
    </source>
</evidence>
<dbReference type="AlphaFoldDB" id="A0A0R1W5Z5"/>
<keyword evidence="12" id="KW-1185">Reference proteome</keyword>
<dbReference type="Gene3D" id="3.40.50.1170">
    <property type="entry name" value="L-asparaginase, N-terminal domain"/>
    <property type="match status" value="1"/>
</dbReference>
<dbReference type="InterPro" id="IPR037152">
    <property type="entry name" value="L-asparaginase_N_sf"/>
</dbReference>
<feature type="binding site" evidence="6">
    <location>
        <position position="54"/>
    </location>
    <ligand>
        <name>substrate</name>
    </ligand>
</feature>
<feature type="active site" evidence="7">
    <location>
        <position position="12"/>
    </location>
</feature>
<dbReference type="Pfam" id="PF17763">
    <property type="entry name" value="Asparaginase_C"/>
    <property type="match status" value="1"/>
</dbReference>
<dbReference type="SUPFAM" id="SSF53774">
    <property type="entry name" value="Glutaminase/Asparaginase"/>
    <property type="match status" value="1"/>
</dbReference>
<proteinExistence type="inferred from homology"/>
<evidence type="ECO:0000256" key="4">
    <source>
        <dbReference type="ARBA" id="ARBA00049366"/>
    </source>
</evidence>
<dbReference type="InterPro" id="IPR036152">
    <property type="entry name" value="Asp/glu_Ase-like_sf"/>
</dbReference>
<feature type="active site" evidence="8">
    <location>
        <position position="85"/>
    </location>
</feature>
<dbReference type="InterPro" id="IPR004550">
    <property type="entry name" value="AsnASE_II"/>
</dbReference>
<comment type="catalytic activity">
    <reaction evidence="4">
        <text>L-asparagine + H2O = L-aspartate + NH4(+)</text>
        <dbReference type="Rhea" id="RHEA:21016"/>
        <dbReference type="ChEBI" id="CHEBI:15377"/>
        <dbReference type="ChEBI" id="CHEBI:28938"/>
        <dbReference type="ChEBI" id="CHEBI:29991"/>
        <dbReference type="ChEBI" id="CHEBI:58048"/>
        <dbReference type="EC" id="3.5.1.1"/>
    </reaction>
</comment>
<dbReference type="PANTHER" id="PTHR11707:SF28">
    <property type="entry name" value="60 KDA LYSOPHOSPHOLIPASE"/>
    <property type="match status" value="1"/>
</dbReference>
<dbReference type="PRINTS" id="PR00139">
    <property type="entry name" value="ASNGLNASE"/>
</dbReference>
<dbReference type="PIRSF" id="PIRSF001220">
    <property type="entry name" value="L-ASNase_gatD"/>
    <property type="match status" value="1"/>
</dbReference>
<evidence type="ECO:0000256" key="7">
    <source>
        <dbReference type="PROSITE-ProRule" id="PRU10099"/>
    </source>
</evidence>
<dbReference type="EMBL" id="AZGF01000004">
    <property type="protein sequence ID" value="KRM13050.1"/>
    <property type="molecule type" value="Genomic_DNA"/>
</dbReference>
<dbReference type="PROSITE" id="PS00917">
    <property type="entry name" value="ASN_GLN_ASE_2"/>
    <property type="match status" value="1"/>
</dbReference>
<evidence type="ECO:0000256" key="1">
    <source>
        <dbReference type="ARBA" id="ARBA00010518"/>
    </source>
</evidence>
<dbReference type="SFLD" id="SFLDS00057">
    <property type="entry name" value="Glutaminase/Asparaginase"/>
    <property type="match status" value="1"/>
</dbReference>
<dbReference type="OrthoDB" id="9788068at2"/>
<name>A0A0R1W5Z5_9LACO</name>
<dbReference type="InterPro" id="IPR020827">
    <property type="entry name" value="Asparaginase/glutaminase_AS1"/>
</dbReference>
<dbReference type="PATRIC" id="fig|1423807.3.peg.1783"/>
<comment type="similarity">
    <text evidence="1">Belongs to the asparaginase 1 family.</text>
</comment>
<dbReference type="Proteomes" id="UP000051820">
    <property type="component" value="Unassembled WGS sequence"/>
</dbReference>
<dbReference type="InterPro" id="IPR027475">
    <property type="entry name" value="Asparaginase/glutaminase_AS2"/>
</dbReference>
<organism evidence="11 12">
    <name type="scientific">Paucilactobacillus suebicus DSM 5007 = KCTC 3549</name>
    <dbReference type="NCBI Taxonomy" id="1423807"/>
    <lineage>
        <taxon>Bacteria</taxon>
        <taxon>Bacillati</taxon>
        <taxon>Bacillota</taxon>
        <taxon>Bacilli</taxon>
        <taxon>Lactobacillales</taxon>
        <taxon>Lactobacillaceae</taxon>
        <taxon>Paucilactobacillus</taxon>
    </lineage>
</organism>